<comment type="subunit">
    <text evidence="1">Homodimer.</text>
</comment>
<dbReference type="OrthoDB" id="9816070at2"/>
<evidence type="ECO:0000259" key="2">
    <source>
        <dbReference type="PROSITE" id="PS51502"/>
    </source>
</evidence>
<dbReference type="AlphaFoldDB" id="A0A0P7YJL9"/>
<dbReference type="Pfam" id="PF07876">
    <property type="entry name" value="Dabb"/>
    <property type="match status" value="1"/>
</dbReference>
<feature type="domain" description="Stress-response A/B barrel" evidence="2">
    <location>
        <begin position="41"/>
        <end position="135"/>
    </location>
</feature>
<dbReference type="PROSITE" id="PS51257">
    <property type="entry name" value="PROKAR_LIPOPROTEIN"/>
    <property type="match status" value="1"/>
</dbReference>
<accession>A0A0P7YJL9</accession>
<dbReference type="Proteomes" id="UP000050421">
    <property type="component" value="Unassembled WGS sequence"/>
</dbReference>
<name>A0A0P7YJL9_9BACT</name>
<protein>
    <submittedName>
        <fullName evidence="3">Stress responsive A/B Barrel Domain</fullName>
    </submittedName>
</protein>
<dbReference type="InterPro" id="IPR013097">
    <property type="entry name" value="Dabb"/>
</dbReference>
<dbReference type="PATRIC" id="fig|1305737.6.peg.1405"/>
<dbReference type="STRING" id="1305737.GCA_000526355_00308"/>
<sequence length="139" mass="15652">MKNLGLIALLVLAFACQKPENNADQMSENQAIIPNEPDSVLRHAVYFSFKDSSSAEDVQMVIDAFRNLQNEIAGIQSFEWGENSSPEGLNRGLTHAFTLTFHSNEDRDAYLPHPAHQKFGEILGPHLKEVLVVDYWTRP</sequence>
<dbReference type="PROSITE" id="PS51502">
    <property type="entry name" value="S_R_A_B_BARREL"/>
    <property type="match status" value="1"/>
</dbReference>
<evidence type="ECO:0000256" key="1">
    <source>
        <dbReference type="ARBA" id="ARBA00011738"/>
    </source>
</evidence>
<dbReference type="eggNOG" id="COG2755">
    <property type="taxonomic scope" value="Bacteria"/>
</dbReference>
<dbReference type="InterPro" id="IPR044662">
    <property type="entry name" value="HS1/DABB1-like"/>
</dbReference>
<comment type="caution">
    <text evidence="3">The sequence shown here is derived from an EMBL/GenBank/DDBJ whole genome shotgun (WGS) entry which is preliminary data.</text>
</comment>
<reference evidence="3 4" key="1">
    <citation type="submission" date="2015-09" db="EMBL/GenBank/DDBJ databases">
        <title>Identification and resolution of microdiversity through metagenomic sequencing of parallel consortia.</title>
        <authorList>
            <person name="Nelson W.C."/>
            <person name="Romine M.F."/>
            <person name="Lindemann S.R."/>
        </authorList>
    </citation>
    <scope>NUCLEOTIDE SEQUENCE [LARGE SCALE GENOMIC DNA]</scope>
    <source>
        <strain evidence="3">HL-49</strain>
    </source>
</reference>
<evidence type="ECO:0000313" key="3">
    <source>
        <dbReference type="EMBL" id="KPQ19092.1"/>
    </source>
</evidence>
<dbReference type="PANTHER" id="PTHR33178">
    <property type="match status" value="1"/>
</dbReference>
<dbReference type="SMART" id="SM00886">
    <property type="entry name" value="Dabb"/>
    <property type="match status" value="1"/>
</dbReference>
<dbReference type="SUPFAM" id="SSF54909">
    <property type="entry name" value="Dimeric alpha+beta barrel"/>
    <property type="match status" value="1"/>
</dbReference>
<organism evidence="3 4">
    <name type="scientific">Algoriphagus marincola HL-49</name>
    <dbReference type="NCBI Taxonomy" id="1305737"/>
    <lineage>
        <taxon>Bacteria</taxon>
        <taxon>Pseudomonadati</taxon>
        <taxon>Bacteroidota</taxon>
        <taxon>Cytophagia</taxon>
        <taxon>Cytophagales</taxon>
        <taxon>Cyclobacteriaceae</taxon>
        <taxon>Algoriphagus</taxon>
    </lineage>
</organism>
<dbReference type="PANTHER" id="PTHR33178:SF10">
    <property type="entry name" value="STRESS-RESPONSE A_B BARREL DOMAIN-CONTAINING PROTEIN"/>
    <property type="match status" value="1"/>
</dbReference>
<proteinExistence type="predicted"/>
<dbReference type="InterPro" id="IPR011008">
    <property type="entry name" value="Dimeric_a/b-barrel"/>
</dbReference>
<gene>
    <name evidence="3" type="ORF">HLUCCX10_03815</name>
</gene>
<evidence type="ECO:0000313" key="4">
    <source>
        <dbReference type="Proteomes" id="UP000050421"/>
    </source>
</evidence>
<dbReference type="EMBL" id="LJXT01000015">
    <property type="protein sequence ID" value="KPQ19092.1"/>
    <property type="molecule type" value="Genomic_DNA"/>
</dbReference>
<dbReference type="Gene3D" id="3.30.70.100">
    <property type="match status" value="1"/>
</dbReference>